<sequence length="78" mass="9005">MPTRASEQVGSPRPDEPDLHLRIRYADRNFDYAACRTAATNFLEGWQRSHHPAVSAEVVRDDWAQLTRLPCEDLWLTP</sequence>
<accession>A0A291RII0</accession>
<dbReference type="Proteomes" id="UP000221961">
    <property type="component" value="Chromosome"/>
</dbReference>
<dbReference type="EMBL" id="CP023778">
    <property type="protein sequence ID" value="ATL67403.1"/>
    <property type="molecule type" value="Genomic_DNA"/>
</dbReference>
<dbReference type="KEGG" id="ntp:CRH09_15555"/>
<name>A0A291RII0_9NOCA</name>
<evidence type="ECO:0000313" key="2">
    <source>
        <dbReference type="Proteomes" id="UP000221961"/>
    </source>
</evidence>
<protein>
    <submittedName>
        <fullName evidence="1">Uncharacterized protein</fullName>
    </submittedName>
</protein>
<proteinExistence type="predicted"/>
<dbReference type="AlphaFoldDB" id="A0A291RII0"/>
<reference evidence="1 2" key="1">
    <citation type="submission" date="2017-10" db="EMBL/GenBank/DDBJ databases">
        <title>Comparative genomics between pathogenic Norcardia.</title>
        <authorList>
            <person name="Zeng L."/>
        </authorList>
    </citation>
    <scope>NUCLEOTIDE SEQUENCE [LARGE SCALE GENOMIC DNA]</scope>
    <source>
        <strain evidence="1 2">NC_YFY_NT001</strain>
    </source>
</reference>
<evidence type="ECO:0000313" key="1">
    <source>
        <dbReference type="EMBL" id="ATL67403.1"/>
    </source>
</evidence>
<organism evidence="1 2">
    <name type="scientific">Nocardia terpenica</name>
    <dbReference type="NCBI Taxonomy" id="455432"/>
    <lineage>
        <taxon>Bacteria</taxon>
        <taxon>Bacillati</taxon>
        <taxon>Actinomycetota</taxon>
        <taxon>Actinomycetes</taxon>
        <taxon>Mycobacteriales</taxon>
        <taxon>Nocardiaceae</taxon>
        <taxon>Nocardia</taxon>
    </lineage>
</organism>
<gene>
    <name evidence="1" type="ORF">CRH09_15555</name>
</gene>